<feature type="region of interest" description="Disordered" evidence="2">
    <location>
        <begin position="420"/>
        <end position="456"/>
    </location>
</feature>
<accession>A0ABN4X3J7</accession>
<name>A0ABN4X3J7_9HYPH</name>
<dbReference type="Pfam" id="PF13412">
    <property type="entry name" value="HTH_24"/>
    <property type="match status" value="1"/>
</dbReference>
<organism evidence="3 4">
    <name type="scientific">Roseibium algicola</name>
    <dbReference type="NCBI Taxonomy" id="2857014"/>
    <lineage>
        <taxon>Bacteria</taxon>
        <taxon>Pseudomonadati</taxon>
        <taxon>Pseudomonadota</taxon>
        <taxon>Alphaproteobacteria</taxon>
        <taxon>Hyphomicrobiales</taxon>
        <taxon>Stappiaceae</taxon>
        <taxon>Roseibium</taxon>
    </lineage>
</organism>
<reference evidence="3 4" key="1">
    <citation type="submission" date="2017-02" db="EMBL/GenBank/DDBJ databases">
        <authorList>
            <person name="Jeong S."/>
        </authorList>
    </citation>
    <scope>NUCLEOTIDE SEQUENCE [LARGE SCALE GENOMIC DNA]</scope>
    <source>
        <strain evidence="3 4">RMAR6-6</strain>
    </source>
</reference>
<dbReference type="GO" id="GO:0016301">
    <property type="term" value="F:kinase activity"/>
    <property type="evidence" value="ECO:0007669"/>
    <property type="project" value="UniProtKB-KW"/>
</dbReference>
<dbReference type="Proteomes" id="UP000188174">
    <property type="component" value="Chromosome"/>
</dbReference>
<evidence type="ECO:0000313" key="3">
    <source>
        <dbReference type="EMBL" id="AQQ05887.1"/>
    </source>
</evidence>
<dbReference type="InterPro" id="IPR036388">
    <property type="entry name" value="WH-like_DNA-bd_sf"/>
</dbReference>
<keyword evidence="4" id="KW-1185">Reference proteome</keyword>
<feature type="region of interest" description="Disordered" evidence="2">
    <location>
        <begin position="1"/>
        <end position="31"/>
    </location>
</feature>
<evidence type="ECO:0000313" key="4">
    <source>
        <dbReference type="Proteomes" id="UP000188174"/>
    </source>
</evidence>
<evidence type="ECO:0000256" key="2">
    <source>
        <dbReference type="SAM" id="MobiDB-lite"/>
    </source>
</evidence>
<dbReference type="SUPFAM" id="SSF53067">
    <property type="entry name" value="Actin-like ATPase domain"/>
    <property type="match status" value="1"/>
</dbReference>
<evidence type="ECO:0000256" key="1">
    <source>
        <dbReference type="ARBA" id="ARBA00006479"/>
    </source>
</evidence>
<dbReference type="SUPFAM" id="SSF46785">
    <property type="entry name" value="Winged helix' DNA-binding domain"/>
    <property type="match status" value="1"/>
</dbReference>
<dbReference type="InterPro" id="IPR043129">
    <property type="entry name" value="ATPase_NBD"/>
</dbReference>
<comment type="similarity">
    <text evidence="1">Belongs to the ROK (NagC/XylR) family.</text>
</comment>
<dbReference type="Gene3D" id="3.30.420.40">
    <property type="match status" value="2"/>
</dbReference>
<gene>
    <name evidence="3" type="ORF">B0E33_21870</name>
</gene>
<dbReference type="Pfam" id="PF00480">
    <property type="entry name" value="ROK"/>
    <property type="match status" value="1"/>
</dbReference>
<dbReference type="EMBL" id="CP019630">
    <property type="protein sequence ID" value="AQQ05887.1"/>
    <property type="molecule type" value="Genomic_DNA"/>
</dbReference>
<proteinExistence type="inferred from homology"/>
<dbReference type="PANTHER" id="PTHR18964">
    <property type="entry name" value="ROK (REPRESSOR, ORF, KINASE) FAMILY"/>
    <property type="match status" value="1"/>
</dbReference>
<sequence length="456" mass="48911">MMPPTRAGSSWGGARPVEDTPKSGRGSNSAQLRRYNERIVLQILRRAGEASKAELARAVQLTNAAIGAIIQNLIEEGLIVEAGKRHDGSRGQPATILRLAPRGAYSFGVRLDRTNMETVLMDFSGQLIARRLHDMILPAPEEAMEILKDDLEFLRQHLSKEDQSRITGIGLAQPFNLGAWLHELGLPQADFMKWEDFDLTDALEKATGLPVFSENDGTAAAVAELFYGLGRQNDNFVYLFLGPAIGGGLILKGDVVRGVSGNAGDVAMIPVPPSTLTTAPKARNSWDLLLTRASLVALARHMSPEDFPKLNRSDLQHAVETGDPKYTEWLEDCAEALALALRSAYALLDVPLVVLDGDLGGPFPETFRAALKKAVEKAAPEKRHSPDIEIGSFGHDAGAIGAASLPQFFNFSPRAAILTGGKDTGPAGAGSSEDRASFPARAARLGSHLATPNRST</sequence>
<dbReference type="InterPro" id="IPR000600">
    <property type="entry name" value="ROK"/>
</dbReference>
<keyword evidence="3" id="KW-0418">Kinase</keyword>
<dbReference type="InterPro" id="IPR036390">
    <property type="entry name" value="WH_DNA-bd_sf"/>
</dbReference>
<keyword evidence="3" id="KW-0808">Transferase</keyword>
<dbReference type="Gene3D" id="1.10.10.10">
    <property type="entry name" value="Winged helix-like DNA-binding domain superfamily/Winged helix DNA-binding domain"/>
    <property type="match status" value="1"/>
</dbReference>
<protein>
    <submittedName>
        <fullName evidence="3">N-acylmannosamine kinase</fullName>
    </submittedName>
</protein>
<dbReference type="PANTHER" id="PTHR18964:SF149">
    <property type="entry name" value="BIFUNCTIONAL UDP-N-ACETYLGLUCOSAMINE 2-EPIMERASE_N-ACETYLMANNOSAMINE KINASE"/>
    <property type="match status" value="1"/>
</dbReference>